<comment type="caution">
    <text evidence="1">The sequence shown here is derived from an EMBL/GenBank/DDBJ whole genome shotgun (WGS) entry which is preliminary data.</text>
</comment>
<dbReference type="Proteomes" id="UP000789831">
    <property type="component" value="Unassembled WGS sequence"/>
</dbReference>
<proteinExistence type="predicted"/>
<dbReference type="EMBL" id="CAJVPL010000782">
    <property type="protein sequence ID" value="CAG8529202.1"/>
    <property type="molecule type" value="Genomic_DNA"/>
</dbReference>
<name>A0A9N9FE62_9GLOM</name>
<protein>
    <submittedName>
        <fullName evidence="1">4578_t:CDS:1</fullName>
    </submittedName>
</protein>
<reference evidence="1" key="1">
    <citation type="submission" date="2021-06" db="EMBL/GenBank/DDBJ databases">
        <authorList>
            <person name="Kallberg Y."/>
            <person name="Tangrot J."/>
            <person name="Rosling A."/>
        </authorList>
    </citation>
    <scope>NUCLEOTIDE SEQUENCE</scope>
    <source>
        <strain evidence="1">MT106</strain>
    </source>
</reference>
<sequence length="44" mass="5259">MDIFNVIFVKTHEFPDTKNCFLRQFLILTEYQMKYLVTNGADLT</sequence>
<evidence type="ECO:0000313" key="2">
    <source>
        <dbReference type="Proteomes" id="UP000789831"/>
    </source>
</evidence>
<dbReference type="AlphaFoldDB" id="A0A9N9FE62"/>
<organism evidence="1 2">
    <name type="scientific">Ambispora gerdemannii</name>
    <dbReference type="NCBI Taxonomy" id="144530"/>
    <lineage>
        <taxon>Eukaryota</taxon>
        <taxon>Fungi</taxon>
        <taxon>Fungi incertae sedis</taxon>
        <taxon>Mucoromycota</taxon>
        <taxon>Glomeromycotina</taxon>
        <taxon>Glomeromycetes</taxon>
        <taxon>Archaeosporales</taxon>
        <taxon>Ambisporaceae</taxon>
        <taxon>Ambispora</taxon>
    </lineage>
</organism>
<evidence type="ECO:0000313" key="1">
    <source>
        <dbReference type="EMBL" id="CAG8529202.1"/>
    </source>
</evidence>
<keyword evidence="2" id="KW-1185">Reference proteome</keyword>
<gene>
    <name evidence="1" type="ORF">AGERDE_LOCUS5627</name>
</gene>
<accession>A0A9N9FE62</accession>